<evidence type="ECO:0000313" key="1">
    <source>
        <dbReference type="EMBL" id="SCC00340.1"/>
    </source>
</evidence>
<dbReference type="RefSeq" id="WP_139109727.1">
    <property type="nucleotide sequence ID" value="NZ_FMBC01000006.1"/>
</dbReference>
<proteinExistence type="predicted"/>
<dbReference type="OrthoDB" id="6520322at2"/>
<keyword evidence="2" id="KW-1185">Reference proteome</keyword>
<protein>
    <submittedName>
        <fullName evidence="1">Uncharacterized protein</fullName>
    </submittedName>
</protein>
<gene>
    <name evidence="1" type="ORF">GA0061070_100657</name>
</gene>
<evidence type="ECO:0000313" key="2">
    <source>
        <dbReference type="Proteomes" id="UP000198515"/>
    </source>
</evidence>
<sequence>MTIAKAYNLKQAYQMITSGKQTEVELAFDVDADDFFMLSANYGDSGAKITRHNNHFVLTIDQEETSASD</sequence>
<dbReference type="EMBL" id="FMBC01000006">
    <property type="protein sequence ID" value="SCC00340.1"/>
    <property type="molecule type" value="Genomic_DNA"/>
</dbReference>
<accession>A0A1C4B0D9</accession>
<reference evidence="2" key="1">
    <citation type="submission" date="2016-08" db="EMBL/GenBank/DDBJ databases">
        <authorList>
            <person name="Varghese N."/>
            <person name="Submissions Spin"/>
        </authorList>
    </citation>
    <scope>NUCLEOTIDE SEQUENCE [LARGE SCALE GENOMIC DNA]</scope>
    <source>
        <strain evidence="2">REICA_142</strain>
    </source>
</reference>
<dbReference type="AlphaFoldDB" id="A0A1C4B0D9"/>
<dbReference type="Proteomes" id="UP000198515">
    <property type="component" value="Unassembled WGS sequence"/>
</dbReference>
<name>A0A1C4B0D9_9ENTR</name>
<organism evidence="1 2">
    <name type="scientific">Kosakonia oryziphila</name>
    <dbReference type="NCBI Taxonomy" id="1005667"/>
    <lineage>
        <taxon>Bacteria</taxon>
        <taxon>Pseudomonadati</taxon>
        <taxon>Pseudomonadota</taxon>
        <taxon>Gammaproteobacteria</taxon>
        <taxon>Enterobacterales</taxon>
        <taxon>Enterobacteriaceae</taxon>
        <taxon>Kosakonia</taxon>
    </lineage>
</organism>